<evidence type="ECO:0000256" key="1">
    <source>
        <dbReference type="SAM" id="MobiDB-lite"/>
    </source>
</evidence>
<dbReference type="EMBL" id="CP022753">
    <property type="protein sequence ID" value="ASU86446.1"/>
    <property type="molecule type" value="Genomic_DNA"/>
</dbReference>
<feature type="compositionally biased region" description="Low complexity" evidence="1">
    <location>
        <begin position="92"/>
        <end position="111"/>
    </location>
</feature>
<gene>
    <name evidence="2" type="ORF">CDO52_26015</name>
</gene>
<name>A0A223SEB9_9ACTN</name>
<keyword evidence="3" id="KW-1185">Reference proteome</keyword>
<dbReference type="InterPro" id="IPR013321">
    <property type="entry name" value="Arc_rbn_hlx_hlx"/>
</dbReference>
<dbReference type="KEGG" id="ngv:CDO52_26015"/>
<dbReference type="GO" id="GO:0006355">
    <property type="term" value="P:regulation of DNA-templated transcription"/>
    <property type="evidence" value="ECO:0007669"/>
    <property type="project" value="InterPro"/>
</dbReference>
<keyword evidence="2" id="KW-0418">Kinase</keyword>
<organism evidence="2 3">
    <name type="scientific">Nocardiopsis gilva YIM 90087</name>
    <dbReference type="NCBI Taxonomy" id="1235441"/>
    <lineage>
        <taxon>Bacteria</taxon>
        <taxon>Bacillati</taxon>
        <taxon>Actinomycetota</taxon>
        <taxon>Actinomycetes</taxon>
        <taxon>Streptosporangiales</taxon>
        <taxon>Nocardiopsidaceae</taxon>
        <taxon>Nocardiopsis</taxon>
    </lineage>
</organism>
<dbReference type="Proteomes" id="UP000215005">
    <property type="component" value="Chromosome"/>
</dbReference>
<dbReference type="InterPro" id="IPR010985">
    <property type="entry name" value="Ribbon_hlx_hlx"/>
</dbReference>
<keyword evidence="2" id="KW-0808">Transferase</keyword>
<evidence type="ECO:0000313" key="3">
    <source>
        <dbReference type="Proteomes" id="UP000215005"/>
    </source>
</evidence>
<dbReference type="SUPFAM" id="SSF47598">
    <property type="entry name" value="Ribbon-helix-helix"/>
    <property type="match status" value="1"/>
</dbReference>
<evidence type="ECO:0000313" key="2">
    <source>
        <dbReference type="EMBL" id="ASU86446.1"/>
    </source>
</evidence>
<accession>A0A223SEB9</accession>
<reference evidence="2 3" key="1">
    <citation type="submission" date="2017-08" db="EMBL/GenBank/DDBJ databases">
        <title>The complete genome sequence of Nocardiopsis gilva YIM 90087.</title>
        <authorList>
            <person name="Yin M."/>
            <person name="Tang S."/>
        </authorList>
    </citation>
    <scope>NUCLEOTIDE SEQUENCE [LARGE SCALE GENOMIC DNA]</scope>
    <source>
        <strain evidence="2 3">YIM 90087</strain>
    </source>
</reference>
<proteinExistence type="predicted"/>
<protein>
    <submittedName>
        <fullName evidence="2">Histidine kinase</fullName>
    </submittedName>
</protein>
<feature type="region of interest" description="Disordered" evidence="1">
    <location>
        <begin position="70"/>
        <end position="124"/>
    </location>
</feature>
<dbReference type="OrthoDB" id="5193907at2"/>
<dbReference type="AlphaFoldDB" id="A0A223SEB9"/>
<sequence>MPYVDNLRRQLVVAAEAGNEDARAVAERLAAALEPAARLALLDALSEAADEITRDFAPGSVEVRLRGGQTDFIVTPPPTDEPVDGPSDGGLASPRPSSGEAAAEAGPVAESQPHDAEDGGTSRVTLRLPVHLKPQVEEAARREGLSVNAWLVRAVAAGLDTGARRPDRGAGRQVGRGYTGWVR</sequence>
<dbReference type="Gene3D" id="1.10.1220.10">
    <property type="entry name" value="Met repressor-like"/>
    <property type="match status" value="1"/>
</dbReference>
<dbReference type="GO" id="GO:0016301">
    <property type="term" value="F:kinase activity"/>
    <property type="evidence" value="ECO:0007669"/>
    <property type="project" value="UniProtKB-KW"/>
</dbReference>